<dbReference type="Proteomes" id="UP000326924">
    <property type="component" value="Unassembled WGS sequence"/>
</dbReference>
<protein>
    <submittedName>
        <fullName evidence="1">Uncharacterized protein</fullName>
    </submittedName>
</protein>
<keyword evidence="2" id="KW-1185">Reference proteome</keyword>
<feature type="non-terminal residue" evidence="1">
    <location>
        <position position="1"/>
    </location>
</feature>
<proteinExistence type="predicted"/>
<feature type="non-terminal residue" evidence="1">
    <location>
        <position position="70"/>
    </location>
</feature>
<gene>
    <name evidence="1" type="ORF">FN846DRAFT_757915</name>
</gene>
<evidence type="ECO:0000313" key="2">
    <source>
        <dbReference type="Proteomes" id="UP000326924"/>
    </source>
</evidence>
<sequence length="70" mass="7902">AVKVAVYINNCLPTRPLPDRTPFTLWHGSKPDISHLRIFGSLAYVWTAPVTQKRLDLRANKAVLIEYPAT</sequence>
<dbReference type="OrthoDB" id="3768101at2759"/>
<comment type="caution">
    <text evidence="1">The sequence shown here is derived from an EMBL/GenBank/DDBJ whole genome shotgun (WGS) entry which is preliminary data.</text>
</comment>
<organism evidence="1 2">
    <name type="scientific">Sphaerosporella brunnea</name>
    <dbReference type="NCBI Taxonomy" id="1250544"/>
    <lineage>
        <taxon>Eukaryota</taxon>
        <taxon>Fungi</taxon>
        <taxon>Dikarya</taxon>
        <taxon>Ascomycota</taxon>
        <taxon>Pezizomycotina</taxon>
        <taxon>Pezizomycetes</taxon>
        <taxon>Pezizales</taxon>
        <taxon>Pyronemataceae</taxon>
        <taxon>Sphaerosporella</taxon>
    </lineage>
</organism>
<reference evidence="1 2" key="1">
    <citation type="submission" date="2019-09" db="EMBL/GenBank/DDBJ databases">
        <title>Draft genome of the ectomycorrhizal ascomycete Sphaerosporella brunnea.</title>
        <authorList>
            <consortium name="DOE Joint Genome Institute"/>
            <person name="Benucci G.M."/>
            <person name="Marozzi G."/>
            <person name="Antonielli L."/>
            <person name="Sanchez S."/>
            <person name="Marco P."/>
            <person name="Wang X."/>
            <person name="Falini L.B."/>
            <person name="Barry K."/>
            <person name="Haridas S."/>
            <person name="Lipzen A."/>
            <person name="Labutti K."/>
            <person name="Grigoriev I.V."/>
            <person name="Murat C."/>
            <person name="Martin F."/>
            <person name="Albertini E."/>
            <person name="Donnini D."/>
            <person name="Bonito G."/>
        </authorList>
    </citation>
    <scope>NUCLEOTIDE SEQUENCE [LARGE SCALE GENOMIC DNA]</scope>
    <source>
        <strain evidence="1 2">Sb_GMNB300</strain>
    </source>
</reference>
<dbReference type="EMBL" id="VXIS01000205">
    <property type="protein sequence ID" value="KAA8896914.1"/>
    <property type="molecule type" value="Genomic_DNA"/>
</dbReference>
<dbReference type="InParanoid" id="A0A5J5END8"/>
<accession>A0A5J5END8</accession>
<dbReference type="AlphaFoldDB" id="A0A5J5END8"/>
<evidence type="ECO:0000313" key="1">
    <source>
        <dbReference type="EMBL" id="KAA8896914.1"/>
    </source>
</evidence>
<name>A0A5J5END8_9PEZI</name>